<dbReference type="GO" id="GO:0005524">
    <property type="term" value="F:ATP binding"/>
    <property type="evidence" value="ECO:0007669"/>
    <property type="project" value="UniProtKB-KW"/>
</dbReference>
<dbReference type="PANTHER" id="PTHR43297">
    <property type="entry name" value="OLIGOPEPTIDE TRANSPORT ATP-BINDING PROTEIN APPD"/>
    <property type="match status" value="1"/>
</dbReference>
<accession>A0AA51X849</accession>
<dbReference type="EMBL" id="CP133548">
    <property type="protein sequence ID" value="WMS88571.1"/>
    <property type="molecule type" value="Genomic_DNA"/>
</dbReference>
<dbReference type="InterPro" id="IPR050388">
    <property type="entry name" value="ABC_Ni/Peptide_Import"/>
</dbReference>
<evidence type="ECO:0000256" key="4">
    <source>
        <dbReference type="ARBA" id="ARBA00022475"/>
    </source>
</evidence>
<dbReference type="InterPro" id="IPR003593">
    <property type="entry name" value="AAA+_ATPase"/>
</dbReference>
<keyword evidence="11" id="KW-1185">Reference proteome</keyword>
<evidence type="ECO:0000256" key="8">
    <source>
        <dbReference type="ARBA" id="ARBA00023136"/>
    </source>
</evidence>
<keyword evidence="6" id="KW-0547">Nucleotide-binding</keyword>
<keyword evidence="4" id="KW-1003">Cell membrane</keyword>
<comment type="subcellular location">
    <subcellularLocation>
        <location evidence="1">Cell inner membrane</location>
        <topology evidence="1">Peripheral membrane protein</topology>
    </subcellularLocation>
</comment>
<dbReference type="CDD" id="cd03257">
    <property type="entry name" value="ABC_NikE_OppD_transporters"/>
    <property type="match status" value="1"/>
</dbReference>
<evidence type="ECO:0000256" key="5">
    <source>
        <dbReference type="ARBA" id="ARBA00022519"/>
    </source>
</evidence>
<dbReference type="FunFam" id="3.40.50.300:FF:000016">
    <property type="entry name" value="Oligopeptide ABC transporter ATP-binding component"/>
    <property type="match status" value="1"/>
</dbReference>
<dbReference type="GO" id="GO:0015833">
    <property type="term" value="P:peptide transport"/>
    <property type="evidence" value="ECO:0007669"/>
    <property type="project" value="InterPro"/>
</dbReference>
<dbReference type="KEGG" id="plei:Q9312_06540"/>
<gene>
    <name evidence="10" type="ORF">Q9312_06540</name>
</gene>
<reference evidence="10 11" key="1">
    <citation type="submission" date="2023-08" db="EMBL/GenBank/DDBJ databases">
        <title>Pleionea litopenaei sp. nov., isolated from stomach of juvenile Litopenaeus vannamei.</title>
        <authorList>
            <person name="Rho A.M."/>
            <person name="Hwang C.Y."/>
        </authorList>
    </citation>
    <scope>NUCLEOTIDE SEQUENCE [LARGE SCALE GENOMIC DNA]</scope>
    <source>
        <strain evidence="10 11">HL-JVS1</strain>
    </source>
</reference>
<dbReference type="RefSeq" id="WP_309203786.1">
    <property type="nucleotide sequence ID" value="NZ_CP133548.1"/>
</dbReference>
<dbReference type="Proteomes" id="UP001239782">
    <property type="component" value="Chromosome"/>
</dbReference>
<name>A0AA51X849_9GAMM</name>
<dbReference type="Pfam" id="PF08352">
    <property type="entry name" value="oligo_HPY"/>
    <property type="match status" value="1"/>
</dbReference>
<keyword evidence="7 10" id="KW-0067">ATP-binding</keyword>
<dbReference type="PANTHER" id="PTHR43297:SF4">
    <property type="entry name" value="PUTRESCINE EXPORT SYSTEM ATP-BINDING PROTEIN SAPD"/>
    <property type="match status" value="1"/>
</dbReference>
<organism evidence="10 11">
    <name type="scientific">Pleionea litopenaei</name>
    <dbReference type="NCBI Taxonomy" id="3070815"/>
    <lineage>
        <taxon>Bacteria</taxon>
        <taxon>Pseudomonadati</taxon>
        <taxon>Pseudomonadota</taxon>
        <taxon>Gammaproteobacteria</taxon>
        <taxon>Oceanospirillales</taxon>
        <taxon>Pleioneaceae</taxon>
        <taxon>Pleionea</taxon>
    </lineage>
</organism>
<comment type="similarity">
    <text evidence="2">Belongs to the ABC transporter superfamily.</text>
</comment>
<evidence type="ECO:0000313" key="10">
    <source>
        <dbReference type="EMBL" id="WMS88571.1"/>
    </source>
</evidence>
<evidence type="ECO:0000259" key="9">
    <source>
        <dbReference type="PROSITE" id="PS50893"/>
    </source>
</evidence>
<evidence type="ECO:0000313" key="11">
    <source>
        <dbReference type="Proteomes" id="UP001239782"/>
    </source>
</evidence>
<dbReference type="Gene3D" id="3.40.50.300">
    <property type="entry name" value="P-loop containing nucleotide triphosphate hydrolases"/>
    <property type="match status" value="1"/>
</dbReference>
<dbReference type="InterPro" id="IPR027417">
    <property type="entry name" value="P-loop_NTPase"/>
</dbReference>
<dbReference type="InterPro" id="IPR003439">
    <property type="entry name" value="ABC_transporter-like_ATP-bd"/>
</dbReference>
<dbReference type="SMART" id="SM00382">
    <property type="entry name" value="AAA"/>
    <property type="match status" value="1"/>
</dbReference>
<feature type="domain" description="ABC transporter" evidence="9">
    <location>
        <begin position="4"/>
        <end position="254"/>
    </location>
</feature>
<evidence type="ECO:0000256" key="7">
    <source>
        <dbReference type="ARBA" id="ARBA00022840"/>
    </source>
</evidence>
<dbReference type="GO" id="GO:0055085">
    <property type="term" value="P:transmembrane transport"/>
    <property type="evidence" value="ECO:0007669"/>
    <property type="project" value="UniProtKB-ARBA"/>
</dbReference>
<protein>
    <submittedName>
        <fullName evidence="10">ABC transporter ATP-binding protein</fullName>
    </submittedName>
</protein>
<keyword evidence="3" id="KW-0813">Transport</keyword>
<dbReference type="SUPFAM" id="SSF52540">
    <property type="entry name" value="P-loop containing nucleoside triphosphate hydrolases"/>
    <property type="match status" value="1"/>
</dbReference>
<dbReference type="GO" id="GO:0016887">
    <property type="term" value="F:ATP hydrolysis activity"/>
    <property type="evidence" value="ECO:0007669"/>
    <property type="project" value="InterPro"/>
</dbReference>
<dbReference type="Pfam" id="PF00005">
    <property type="entry name" value="ABC_tran"/>
    <property type="match status" value="1"/>
</dbReference>
<proteinExistence type="inferred from homology"/>
<evidence type="ECO:0000256" key="3">
    <source>
        <dbReference type="ARBA" id="ARBA00022448"/>
    </source>
</evidence>
<evidence type="ECO:0000256" key="1">
    <source>
        <dbReference type="ARBA" id="ARBA00004417"/>
    </source>
</evidence>
<dbReference type="NCBIfam" id="TIGR01727">
    <property type="entry name" value="oligo_HPY"/>
    <property type="match status" value="1"/>
</dbReference>
<dbReference type="PROSITE" id="PS50893">
    <property type="entry name" value="ABC_TRANSPORTER_2"/>
    <property type="match status" value="1"/>
</dbReference>
<evidence type="ECO:0000256" key="6">
    <source>
        <dbReference type="ARBA" id="ARBA00022741"/>
    </source>
</evidence>
<dbReference type="InterPro" id="IPR013563">
    <property type="entry name" value="Oligopep_ABC_C"/>
</dbReference>
<keyword evidence="8" id="KW-0472">Membrane</keyword>
<keyword evidence="5" id="KW-0997">Cell inner membrane</keyword>
<sequence length="330" mass="36795">MSLLHIENLSVEFPTHKGYVRVLDKVSLRMESAEVLGVVGESGSGKSMMALAVMGLLSPNARLTADYMALNNQDLMKLSGEARRHYVAQNASIIFQEPQSSLNPCFTIGSQLRETIKIHGTRQRKRQQEQAIELLHAVGINDPETRLRQYPHQLSGGMNQRVMIAMAVAARPQLLIADEPTTALDVTIQAQIIELLLELNRRHGMGLMLITHDFALLSESTQRVCVMYSGQIMENADTQNILQSPRHPYSRALLESIPHIGERHHKGQRLYSLKGIIPAIDHLPVGCRLGPRCPRASKECVKSPRLEMIESHGLVRCHFPLAKDSLSQGE</sequence>
<evidence type="ECO:0000256" key="2">
    <source>
        <dbReference type="ARBA" id="ARBA00005417"/>
    </source>
</evidence>
<dbReference type="GO" id="GO:0005886">
    <property type="term" value="C:plasma membrane"/>
    <property type="evidence" value="ECO:0007669"/>
    <property type="project" value="UniProtKB-SubCell"/>
</dbReference>
<dbReference type="AlphaFoldDB" id="A0AA51X849"/>